<dbReference type="GO" id="GO:0006144">
    <property type="term" value="P:purine nucleobase metabolic process"/>
    <property type="evidence" value="ECO:0007669"/>
    <property type="project" value="UniProtKB-KW"/>
</dbReference>
<feature type="domain" description="Transthyretin/hydroxyisourate hydrolase" evidence="9">
    <location>
        <begin position="5"/>
        <end position="110"/>
    </location>
</feature>
<proteinExistence type="inferred from homology"/>
<name>Q1AS72_RUBXD</name>
<evidence type="ECO:0000259" key="9">
    <source>
        <dbReference type="Pfam" id="PF00576"/>
    </source>
</evidence>
<dbReference type="NCBIfam" id="TIGR02962">
    <property type="entry name" value="hdxy_isourate"/>
    <property type="match status" value="1"/>
</dbReference>
<comment type="subunit">
    <text evidence="4 8">Homotetramer.</text>
</comment>
<keyword evidence="5 8" id="KW-0659">Purine metabolism</keyword>
<dbReference type="InterPro" id="IPR023418">
    <property type="entry name" value="Thyroxine_BS"/>
</dbReference>
<evidence type="ECO:0000256" key="7">
    <source>
        <dbReference type="PIRSR" id="PIRSR600895-51"/>
    </source>
</evidence>
<protein>
    <recommendedName>
        <fullName evidence="8">5-hydroxyisourate hydrolase</fullName>
        <shortName evidence="8">HIU hydrolase</shortName>
        <shortName evidence="8">HIUHase</shortName>
        <ecNumber evidence="8">3.5.2.17</ecNumber>
    </recommendedName>
</protein>
<dbReference type="InterPro" id="IPR023419">
    <property type="entry name" value="Transthyretin_CS"/>
</dbReference>
<dbReference type="InterPro" id="IPR000895">
    <property type="entry name" value="Transthyretin/HIU_hydrolase"/>
</dbReference>
<evidence type="ECO:0000256" key="5">
    <source>
        <dbReference type="ARBA" id="ARBA00022631"/>
    </source>
</evidence>
<dbReference type="KEGG" id="rxy:Rxyl_2844"/>
<dbReference type="GO" id="GO:0033971">
    <property type="term" value="F:hydroxyisourate hydrolase activity"/>
    <property type="evidence" value="ECO:0007669"/>
    <property type="project" value="UniProtKB-EC"/>
</dbReference>
<evidence type="ECO:0000256" key="8">
    <source>
        <dbReference type="RuleBase" id="RU361270"/>
    </source>
</evidence>
<evidence type="ECO:0000313" key="11">
    <source>
        <dbReference type="Proteomes" id="UP000006637"/>
    </source>
</evidence>
<evidence type="ECO:0000256" key="1">
    <source>
        <dbReference type="ARBA" id="ARBA00001043"/>
    </source>
</evidence>
<dbReference type="InterPro" id="IPR036817">
    <property type="entry name" value="Transthyretin/HIU_hydrolase_sf"/>
</dbReference>
<evidence type="ECO:0000256" key="3">
    <source>
        <dbReference type="ARBA" id="ARBA00009850"/>
    </source>
</evidence>
<dbReference type="Proteomes" id="UP000006637">
    <property type="component" value="Chromosome"/>
</dbReference>
<keyword evidence="11" id="KW-1185">Reference proteome</keyword>
<dbReference type="RefSeq" id="WP_011565765.1">
    <property type="nucleotide sequence ID" value="NC_008148.1"/>
</dbReference>
<dbReference type="eggNOG" id="COG2351">
    <property type="taxonomic scope" value="Bacteria"/>
</dbReference>
<dbReference type="SUPFAM" id="SSF49472">
    <property type="entry name" value="Transthyretin (synonym: prealbumin)"/>
    <property type="match status" value="1"/>
</dbReference>
<dbReference type="PANTHER" id="PTHR10395">
    <property type="entry name" value="URICASE AND TRANSTHYRETIN-RELATED"/>
    <property type="match status" value="1"/>
</dbReference>
<dbReference type="HOGENOM" id="CLU_115536_1_1_11"/>
<evidence type="ECO:0000256" key="6">
    <source>
        <dbReference type="ARBA" id="ARBA00022801"/>
    </source>
</evidence>
<feature type="binding site" evidence="7">
    <location>
        <position position="8"/>
    </location>
    <ligand>
        <name>substrate</name>
    </ligand>
</feature>
<evidence type="ECO:0000313" key="10">
    <source>
        <dbReference type="EMBL" id="ABG05756.1"/>
    </source>
</evidence>
<gene>
    <name evidence="10" type="ordered locus">Rxyl_2844</name>
</gene>
<feature type="binding site" evidence="7">
    <location>
        <position position="108"/>
    </location>
    <ligand>
        <name>substrate</name>
    </ligand>
</feature>
<organism evidence="10 11">
    <name type="scientific">Rubrobacter xylanophilus (strain DSM 9941 / JCM 11954 / NBRC 16129 / PRD-1)</name>
    <dbReference type="NCBI Taxonomy" id="266117"/>
    <lineage>
        <taxon>Bacteria</taxon>
        <taxon>Bacillati</taxon>
        <taxon>Actinomycetota</taxon>
        <taxon>Rubrobacteria</taxon>
        <taxon>Rubrobacterales</taxon>
        <taxon>Rubrobacteraceae</taxon>
        <taxon>Rubrobacter</taxon>
    </lineage>
</organism>
<comment type="similarity">
    <text evidence="3 8">Belongs to the transthyretin family. 5-hydroxyisourate hydrolase subfamily.</text>
</comment>
<dbReference type="OrthoDB" id="9792386at2"/>
<dbReference type="PROSITE" id="PS00769">
    <property type="entry name" value="TRANSTHYRETIN_2"/>
    <property type="match status" value="1"/>
</dbReference>
<dbReference type="STRING" id="266117.Rxyl_2844"/>
<dbReference type="PhylomeDB" id="Q1AS72"/>
<sequence>MSGYLTTHVLDTARGRPAAGLEVELFRLADGERRLLKATKTNADGRTDEPLLEGERFARGTYELVFHLGGHFGEAGFLDEVPVRFTVERPEEHYHVPLLVSPYSYTTYRGS</sequence>
<dbReference type="EMBL" id="CP000386">
    <property type="protein sequence ID" value="ABG05756.1"/>
    <property type="molecule type" value="Genomic_DNA"/>
</dbReference>
<dbReference type="CDD" id="cd05822">
    <property type="entry name" value="TLP_HIUase"/>
    <property type="match status" value="1"/>
</dbReference>
<dbReference type="PANTHER" id="PTHR10395:SF7">
    <property type="entry name" value="5-HYDROXYISOURATE HYDROLASE"/>
    <property type="match status" value="1"/>
</dbReference>
<comment type="function">
    <text evidence="2">Catalyzes the hydrolysis of 5-hydroxyisourate (HIU) to 2-oxo-4-hydroxy-4-carboxy-5-ureidoimidazoline (OHCU).</text>
</comment>
<dbReference type="Gene3D" id="2.60.40.180">
    <property type="entry name" value="Transthyretin/hydroxyisourate hydrolase domain"/>
    <property type="match status" value="1"/>
</dbReference>
<dbReference type="InterPro" id="IPR023416">
    <property type="entry name" value="Transthyretin/HIU_hydrolase_d"/>
</dbReference>
<keyword evidence="6 8" id="KW-0378">Hydrolase</keyword>
<feature type="binding site" evidence="7">
    <location>
        <position position="46"/>
    </location>
    <ligand>
        <name>substrate</name>
    </ligand>
</feature>
<dbReference type="EC" id="3.5.2.17" evidence="8"/>
<dbReference type="Pfam" id="PF00576">
    <property type="entry name" value="Transthyretin"/>
    <property type="match status" value="1"/>
</dbReference>
<comment type="catalytic activity">
    <reaction evidence="1 8">
        <text>5-hydroxyisourate + H2O = 5-hydroxy-2-oxo-4-ureido-2,5-dihydro-1H-imidazole-5-carboxylate + H(+)</text>
        <dbReference type="Rhea" id="RHEA:23736"/>
        <dbReference type="ChEBI" id="CHEBI:15377"/>
        <dbReference type="ChEBI" id="CHEBI:15378"/>
        <dbReference type="ChEBI" id="CHEBI:18072"/>
        <dbReference type="ChEBI" id="CHEBI:58639"/>
        <dbReference type="EC" id="3.5.2.17"/>
    </reaction>
</comment>
<reference evidence="10 11" key="1">
    <citation type="submission" date="2006-06" db="EMBL/GenBank/DDBJ databases">
        <title>Complete sequence of Rubrobacter xylanophilus DSM 9941.</title>
        <authorList>
            <consortium name="US DOE Joint Genome Institute"/>
            <person name="Copeland A."/>
            <person name="Lucas S."/>
            <person name="Lapidus A."/>
            <person name="Barry K."/>
            <person name="Detter J.C."/>
            <person name="Glavina del Rio T."/>
            <person name="Hammon N."/>
            <person name="Israni S."/>
            <person name="Dalin E."/>
            <person name="Tice H."/>
            <person name="Pitluck S."/>
            <person name="Munk A.C."/>
            <person name="Brettin T."/>
            <person name="Bruce D."/>
            <person name="Han C."/>
            <person name="Tapia R."/>
            <person name="Gilna P."/>
            <person name="Schmutz J."/>
            <person name="Larimer F."/>
            <person name="Land M."/>
            <person name="Hauser L."/>
            <person name="Kyrpides N."/>
            <person name="Lykidis A."/>
            <person name="da Costa M.S."/>
            <person name="Rainey F.A."/>
            <person name="Empadinhas N."/>
            <person name="Jolivet E."/>
            <person name="Battista J.R."/>
            <person name="Richardson P."/>
        </authorList>
    </citation>
    <scope>NUCLEOTIDE SEQUENCE [LARGE SCALE GENOMIC DNA]</scope>
    <source>
        <strain evidence="11">DSM 9941 / NBRC 16129 / PRD-1</strain>
    </source>
</reference>
<evidence type="ECO:0000256" key="2">
    <source>
        <dbReference type="ARBA" id="ARBA00002704"/>
    </source>
</evidence>
<accession>Q1AS72</accession>
<evidence type="ECO:0000256" key="4">
    <source>
        <dbReference type="ARBA" id="ARBA00011881"/>
    </source>
</evidence>
<dbReference type="InterPro" id="IPR014306">
    <property type="entry name" value="Hydroxyisourate_hydrolase"/>
</dbReference>
<dbReference type="PRINTS" id="PR00189">
    <property type="entry name" value="TRNSTHYRETIN"/>
</dbReference>
<dbReference type="PROSITE" id="PS00768">
    <property type="entry name" value="TRANSTHYRETIN_1"/>
    <property type="match status" value="1"/>
</dbReference>
<dbReference type="AlphaFoldDB" id="Q1AS72"/>